<dbReference type="Proteomes" id="UP000184114">
    <property type="component" value="Unassembled WGS sequence"/>
</dbReference>
<feature type="transmembrane region" description="Helical" evidence="1">
    <location>
        <begin position="166"/>
        <end position="185"/>
    </location>
</feature>
<dbReference type="EMBL" id="FQTY01000011">
    <property type="protein sequence ID" value="SHE92644.1"/>
    <property type="molecule type" value="Genomic_DNA"/>
</dbReference>
<gene>
    <name evidence="3" type="ORF">SAMN02745784_02248</name>
</gene>
<dbReference type="GO" id="GO:0080120">
    <property type="term" value="P:CAAX-box protein maturation"/>
    <property type="evidence" value="ECO:0007669"/>
    <property type="project" value="UniProtKB-ARBA"/>
</dbReference>
<dbReference type="InterPro" id="IPR003675">
    <property type="entry name" value="Rce1/LyrA-like_dom"/>
</dbReference>
<evidence type="ECO:0000259" key="2">
    <source>
        <dbReference type="Pfam" id="PF02517"/>
    </source>
</evidence>
<proteinExistence type="predicted"/>
<reference evidence="4" key="1">
    <citation type="submission" date="2016-11" db="EMBL/GenBank/DDBJ databases">
        <authorList>
            <person name="Varghese N."/>
            <person name="Submissions S."/>
        </authorList>
    </citation>
    <scope>NUCLEOTIDE SEQUENCE [LARGE SCALE GENOMIC DNA]</scope>
    <source>
        <strain evidence="4">DSM 18095</strain>
    </source>
</reference>
<feature type="transmembrane region" description="Helical" evidence="1">
    <location>
        <begin position="240"/>
        <end position="262"/>
    </location>
</feature>
<evidence type="ECO:0000313" key="4">
    <source>
        <dbReference type="Proteomes" id="UP000184114"/>
    </source>
</evidence>
<dbReference type="PANTHER" id="PTHR36435:SF1">
    <property type="entry name" value="CAAX AMINO TERMINAL PROTEASE FAMILY PROTEIN"/>
    <property type="match status" value="1"/>
</dbReference>
<name>A0A1M4XGG9_9FIRM</name>
<feature type="transmembrane region" description="Helical" evidence="1">
    <location>
        <begin position="54"/>
        <end position="74"/>
    </location>
</feature>
<accession>A0A1M4XGG9</accession>
<dbReference type="AlphaFoldDB" id="A0A1M4XGG9"/>
<organism evidence="3 4">
    <name type="scientific">Tissierella praeacuta DSM 18095</name>
    <dbReference type="NCBI Taxonomy" id="1123404"/>
    <lineage>
        <taxon>Bacteria</taxon>
        <taxon>Bacillati</taxon>
        <taxon>Bacillota</taxon>
        <taxon>Tissierellia</taxon>
        <taxon>Tissierellales</taxon>
        <taxon>Tissierellaceae</taxon>
        <taxon>Tissierella</taxon>
    </lineage>
</organism>
<sequence>MTKNNIDVRRKIWFAALPILAIAGHFLTSSIFLYGIYYLFVNIFHIPEEQFMKFSYLAEILVDVILMLIFFIIYKLAFRKGKDEIRTVPNLKDSAISLVAVAGVSGVSYLWIMLAEKIPALQGSLAAMDAANKEIGGGSSLGVILIAVIAAPLIEEILFRGIVFRSIRKVISGWVPIILSATMFGAYHMNMVQAVYTTFMGIVAAIIYEKTNNLMYPILVHGANNLIGAIQSFIPSEAGVFTLNMVSLAMIIPMCFVIYRLFKRNCTEQASAKTPVDI</sequence>
<dbReference type="STRING" id="1123404.SAMN02745784_02248"/>
<feature type="transmembrane region" description="Helical" evidence="1">
    <location>
        <begin position="12"/>
        <end position="34"/>
    </location>
</feature>
<evidence type="ECO:0000313" key="3">
    <source>
        <dbReference type="EMBL" id="SHE92644.1"/>
    </source>
</evidence>
<dbReference type="Pfam" id="PF02517">
    <property type="entry name" value="Rce1-like"/>
    <property type="match status" value="1"/>
</dbReference>
<dbReference type="RefSeq" id="WP_072976313.1">
    <property type="nucleotide sequence ID" value="NZ_FQTY01000011.1"/>
</dbReference>
<feature type="domain" description="CAAX prenyl protease 2/Lysostaphin resistance protein A-like" evidence="2">
    <location>
        <begin position="140"/>
        <end position="227"/>
    </location>
</feature>
<dbReference type="PANTHER" id="PTHR36435">
    <property type="entry name" value="SLR1288 PROTEIN"/>
    <property type="match status" value="1"/>
</dbReference>
<dbReference type="GeneID" id="90995391"/>
<feature type="transmembrane region" description="Helical" evidence="1">
    <location>
        <begin position="191"/>
        <end position="208"/>
    </location>
</feature>
<feature type="transmembrane region" description="Helical" evidence="1">
    <location>
        <begin position="215"/>
        <end position="234"/>
    </location>
</feature>
<evidence type="ECO:0000256" key="1">
    <source>
        <dbReference type="SAM" id="Phobius"/>
    </source>
</evidence>
<feature type="transmembrane region" description="Helical" evidence="1">
    <location>
        <begin position="135"/>
        <end position="154"/>
    </location>
</feature>
<protein>
    <recommendedName>
        <fullName evidence="2">CAAX prenyl protease 2/Lysostaphin resistance protein A-like domain-containing protein</fullName>
    </recommendedName>
</protein>
<keyword evidence="1" id="KW-0812">Transmembrane</keyword>
<dbReference type="InterPro" id="IPR052710">
    <property type="entry name" value="CAAX_protease"/>
</dbReference>
<keyword evidence="1" id="KW-0472">Membrane</keyword>
<feature type="transmembrane region" description="Helical" evidence="1">
    <location>
        <begin position="95"/>
        <end position="115"/>
    </location>
</feature>
<dbReference type="GO" id="GO:0004175">
    <property type="term" value="F:endopeptidase activity"/>
    <property type="evidence" value="ECO:0007669"/>
    <property type="project" value="UniProtKB-ARBA"/>
</dbReference>
<keyword evidence="1" id="KW-1133">Transmembrane helix</keyword>
<keyword evidence="4" id="KW-1185">Reference proteome</keyword>